<comment type="caution">
    <text evidence="1">The sequence shown here is derived from an EMBL/GenBank/DDBJ whole genome shotgun (WGS) entry which is preliminary data.</text>
</comment>
<keyword evidence="2" id="KW-1185">Reference proteome</keyword>
<dbReference type="Proteomes" id="UP000821866">
    <property type="component" value="Chromosome 11"/>
</dbReference>
<organism evidence="1 2">
    <name type="scientific">Rhipicephalus microplus</name>
    <name type="common">Cattle tick</name>
    <name type="synonym">Boophilus microplus</name>
    <dbReference type="NCBI Taxonomy" id="6941"/>
    <lineage>
        <taxon>Eukaryota</taxon>
        <taxon>Metazoa</taxon>
        <taxon>Ecdysozoa</taxon>
        <taxon>Arthropoda</taxon>
        <taxon>Chelicerata</taxon>
        <taxon>Arachnida</taxon>
        <taxon>Acari</taxon>
        <taxon>Parasitiformes</taxon>
        <taxon>Ixodida</taxon>
        <taxon>Ixodoidea</taxon>
        <taxon>Ixodidae</taxon>
        <taxon>Rhipicephalinae</taxon>
        <taxon>Rhipicephalus</taxon>
        <taxon>Boophilus</taxon>
    </lineage>
</organism>
<proteinExistence type="predicted"/>
<reference evidence="1" key="2">
    <citation type="submission" date="2021-09" db="EMBL/GenBank/DDBJ databases">
        <authorList>
            <person name="Jia N."/>
            <person name="Wang J."/>
            <person name="Shi W."/>
            <person name="Du L."/>
            <person name="Sun Y."/>
            <person name="Zhan W."/>
            <person name="Jiang J."/>
            <person name="Wang Q."/>
            <person name="Zhang B."/>
            <person name="Ji P."/>
            <person name="Sakyi L.B."/>
            <person name="Cui X."/>
            <person name="Yuan T."/>
            <person name="Jiang B."/>
            <person name="Yang W."/>
            <person name="Lam T.T.-Y."/>
            <person name="Chang Q."/>
            <person name="Ding S."/>
            <person name="Wang X."/>
            <person name="Zhu J."/>
            <person name="Ruan X."/>
            <person name="Zhao L."/>
            <person name="Wei J."/>
            <person name="Que T."/>
            <person name="Du C."/>
            <person name="Cheng J."/>
            <person name="Dai P."/>
            <person name="Han X."/>
            <person name="Huang E."/>
            <person name="Gao Y."/>
            <person name="Liu J."/>
            <person name="Shao H."/>
            <person name="Ye R."/>
            <person name="Li L."/>
            <person name="Wei W."/>
            <person name="Wang X."/>
            <person name="Wang C."/>
            <person name="Huo Q."/>
            <person name="Li W."/>
            <person name="Guo W."/>
            <person name="Chen H."/>
            <person name="Chen S."/>
            <person name="Zhou L."/>
            <person name="Zhou L."/>
            <person name="Ni X."/>
            <person name="Tian J."/>
            <person name="Zhou Y."/>
            <person name="Sheng Y."/>
            <person name="Liu T."/>
            <person name="Pan Y."/>
            <person name="Xia L."/>
            <person name="Li J."/>
            <person name="Zhao F."/>
            <person name="Cao W."/>
        </authorList>
    </citation>
    <scope>NUCLEOTIDE SEQUENCE</scope>
    <source>
        <strain evidence="1">Rmic-2018</strain>
        <tissue evidence="1">Larvae</tissue>
    </source>
</reference>
<dbReference type="VEuPathDB" id="VectorBase:LOC119181633"/>
<dbReference type="EMBL" id="JABSTU010000003">
    <property type="protein sequence ID" value="KAH8034953.1"/>
    <property type="molecule type" value="Genomic_DNA"/>
</dbReference>
<dbReference type="SUPFAM" id="SSF55486">
    <property type="entry name" value="Metalloproteases ('zincins'), catalytic domain"/>
    <property type="match status" value="1"/>
</dbReference>
<reference evidence="1" key="1">
    <citation type="journal article" date="2020" name="Cell">
        <title>Large-Scale Comparative Analyses of Tick Genomes Elucidate Their Genetic Diversity and Vector Capacities.</title>
        <authorList>
            <consortium name="Tick Genome and Microbiome Consortium (TIGMIC)"/>
            <person name="Jia N."/>
            <person name="Wang J."/>
            <person name="Shi W."/>
            <person name="Du L."/>
            <person name="Sun Y."/>
            <person name="Zhan W."/>
            <person name="Jiang J.F."/>
            <person name="Wang Q."/>
            <person name="Zhang B."/>
            <person name="Ji P."/>
            <person name="Bell-Sakyi L."/>
            <person name="Cui X.M."/>
            <person name="Yuan T.T."/>
            <person name="Jiang B.G."/>
            <person name="Yang W.F."/>
            <person name="Lam T.T."/>
            <person name="Chang Q.C."/>
            <person name="Ding S.J."/>
            <person name="Wang X.J."/>
            <person name="Zhu J.G."/>
            <person name="Ruan X.D."/>
            <person name="Zhao L."/>
            <person name="Wei J.T."/>
            <person name="Ye R.Z."/>
            <person name="Que T.C."/>
            <person name="Du C.H."/>
            <person name="Zhou Y.H."/>
            <person name="Cheng J.X."/>
            <person name="Dai P.F."/>
            <person name="Guo W.B."/>
            <person name="Han X.H."/>
            <person name="Huang E.J."/>
            <person name="Li L.F."/>
            <person name="Wei W."/>
            <person name="Gao Y.C."/>
            <person name="Liu J.Z."/>
            <person name="Shao H.Z."/>
            <person name="Wang X."/>
            <person name="Wang C.C."/>
            <person name="Yang T.C."/>
            <person name="Huo Q.B."/>
            <person name="Li W."/>
            <person name="Chen H.Y."/>
            <person name="Chen S.E."/>
            <person name="Zhou L.G."/>
            <person name="Ni X.B."/>
            <person name="Tian J.H."/>
            <person name="Sheng Y."/>
            <person name="Liu T."/>
            <person name="Pan Y.S."/>
            <person name="Xia L.Y."/>
            <person name="Li J."/>
            <person name="Zhao F."/>
            <person name="Cao W.C."/>
        </authorList>
    </citation>
    <scope>NUCLEOTIDE SEQUENCE</scope>
    <source>
        <strain evidence="1">Rmic-2018</strain>
    </source>
</reference>
<evidence type="ECO:0000313" key="2">
    <source>
        <dbReference type="Proteomes" id="UP000821866"/>
    </source>
</evidence>
<dbReference type="InterPro" id="IPR024079">
    <property type="entry name" value="MetalloPept_cat_dom_sf"/>
</dbReference>
<dbReference type="InterPro" id="IPR042089">
    <property type="entry name" value="Peptidase_M13_dom_2"/>
</dbReference>
<dbReference type="Gene3D" id="3.40.390.10">
    <property type="entry name" value="Collagenase (Catalytic Domain)"/>
    <property type="match status" value="1"/>
</dbReference>
<evidence type="ECO:0008006" key="3">
    <source>
        <dbReference type="Google" id="ProtNLM"/>
    </source>
</evidence>
<dbReference type="Gene3D" id="1.10.1380.10">
    <property type="entry name" value="Neutral endopeptidase , domain2"/>
    <property type="match status" value="1"/>
</dbReference>
<dbReference type="PROSITE" id="PS51885">
    <property type="entry name" value="NEPRILYSIN"/>
    <property type="match status" value="1"/>
</dbReference>
<dbReference type="GO" id="GO:0006508">
    <property type="term" value="P:proteolysis"/>
    <property type="evidence" value="ECO:0007669"/>
    <property type="project" value="InterPro"/>
</dbReference>
<dbReference type="AlphaFoldDB" id="A0A9J6EKE8"/>
<dbReference type="InterPro" id="IPR000718">
    <property type="entry name" value="Peptidase_M13"/>
</dbReference>
<name>A0A9J6EKE8_RHIMP</name>
<gene>
    <name evidence="1" type="ORF">HPB51_003671</name>
</gene>
<sequence length="215" mass="24633">MTALHILVNQCDFGICKDRIVRDRFVVGLRDRGEAISWCERRRQRLLVPVPEQPMTLARAEEALTMMAPVATKRTLGSCDMLDCREMTEELRATLDDRVSPCSDFYQHVCGKWVLNHTPELGEALVSERTLRRRRLELQLLLELRAGTDDGSMRWPLHLWRECSTTTGEPHSHDVLRTIFAMHGLAGFPFSAADRHRDLSTTAAKYVVTVKRSLF</sequence>
<dbReference type="GO" id="GO:0004222">
    <property type="term" value="F:metalloendopeptidase activity"/>
    <property type="evidence" value="ECO:0007669"/>
    <property type="project" value="InterPro"/>
</dbReference>
<evidence type="ECO:0000313" key="1">
    <source>
        <dbReference type="EMBL" id="KAH8034953.1"/>
    </source>
</evidence>
<accession>A0A9J6EKE8</accession>
<protein>
    <recommendedName>
        <fullName evidence="3">Peptidase M13 N-terminal domain-containing protein</fullName>
    </recommendedName>
</protein>